<evidence type="ECO:0000256" key="1">
    <source>
        <dbReference type="ARBA" id="ARBA00009995"/>
    </source>
</evidence>
<dbReference type="AlphaFoldDB" id="A0ABD3AW30"/>
<protein>
    <recommendedName>
        <fullName evidence="5">Glycosyltransferase</fullName>
        <ecNumber evidence="5">2.4.1.-</ecNumber>
    </recommendedName>
</protein>
<comment type="similarity">
    <text evidence="1 4">Belongs to the UDP-glycosyltransferase family.</text>
</comment>
<evidence type="ECO:0000313" key="6">
    <source>
        <dbReference type="EMBL" id="KAL3535340.1"/>
    </source>
</evidence>
<evidence type="ECO:0000256" key="3">
    <source>
        <dbReference type="ARBA" id="ARBA00022679"/>
    </source>
</evidence>
<dbReference type="Pfam" id="PF00201">
    <property type="entry name" value="UDPGT"/>
    <property type="match status" value="1"/>
</dbReference>
<dbReference type="FunFam" id="3.40.50.2000:FF:000129">
    <property type="entry name" value="Glycosyltransferase"/>
    <property type="match status" value="1"/>
</dbReference>
<dbReference type="FunFam" id="3.40.50.2000:FF:000060">
    <property type="entry name" value="Glycosyltransferase"/>
    <property type="match status" value="1"/>
</dbReference>
<keyword evidence="7" id="KW-1185">Reference proteome</keyword>
<dbReference type="EMBL" id="JBJUIK010000002">
    <property type="protein sequence ID" value="KAL3535340.1"/>
    <property type="molecule type" value="Genomic_DNA"/>
</dbReference>
<dbReference type="EC" id="2.4.1.-" evidence="5"/>
<dbReference type="GO" id="GO:0047213">
    <property type="term" value="F:anthocyanidin 3-O-glucosyltransferase activity"/>
    <property type="evidence" value="ECO:0007669"/>
    <property type="project" value="UniProtKB-ARBA"/>
</dbReference>
<proteinExistence type="inferred from homology"/>
<evidence type="ECO:0000256" key="4">
    <source>
        <dbReference type="RuleBase" id="RU003718"/>
    </source>
</evidence>
<keyword evidence="2 4" id="KW-0328">Glycosyltransferase</keyword>
<dbReference type="SUPFAM" id="SSF53756">
    <property type="entry name" value="UDP-Glycosyltransferase/glycogen phosphorylase"/>
    <property type="match status" value="1"/>
</dbReference>
<dbReference type="CDD" id="cd03784">
    <property type="entry name" value="GT1_Gtf-like"/>
    <property type="match status" value="1"/>
</dbReference>
<sequence length="459" mass="50587">MSSTTKKSHVAALAFPFASHPNVLLHLVQKLAAAAPNVTFSFFNTTISNQKLFSTIKLHGGYENIKSYDVHDGAPEGYVFSGNPLDPINYFIKATPDNFKKRLEEVVDETGLKISCLLTDAFLGFSAEIAKELGIPWVPFWTAGPHSLSAHLYTDAILKALASAGGAQNEDRTLEFLPGLSAIHASDLPIELLSDNLDQPFPKMLYNMILAFPRAKAIVQNCFDGLDPTVTNDLKSKLNQVLNIGPLVLPSQESSFKLEDQFNCLAWLNKQEKSSVAYICFGTMLTPPPQELLALTEAIQEKNVPYIWSFQDDSKLPMLKEFFERTNNIGKVVPWTPQLEVLAHQSVGVFITHCGWSSLMESIACGVPMICRPFFGDQKLNRRVIEDVWQIGVGIKGGVLTKGGMLSALDMVLEMEIGNKMRVNIAQLKECATKAVAENGSSCENFKILLEIVTSSQDE</sequence>
<dbReference type="PROSITE" id="PS00375">
    <property type="entry name" value="UDPGT"/>
    <property type="match status" value="1"/>
</dbReference>
<dbReference type="PANTHER" id="PTHR11926:SF1560">
    <property type="entry name" value="UDP-GLYCOSYLTRANSFERASE 74E1-RELATED"/>
    <property type="match status" value="1"/>
</dbReference>
<comment type="caution">
    <text evidence="6">The sequence shown here is derived from an EMBL/GenBank/DDBJ whole genome shotgun (WGS) entry which is preliminary data.</text>
</comment>
<dbReference type="GO" id="GO:0033485">
    <property type="term" value="P:cyanidin 3-O-glucoside biosynthetic process"/>
    <property type="evidence" value="ECO:0007669"/>
    <property type="project" value="UniProtKB-ARBA"/>
</dbReference>
<reference evidence="6 7" key="1">
    <citation type="submission" date="2024-11" db="EMBL/GenBank/DDBJ databases">
        <title>A near-complete genome assembly of Cinchona calisaya.</title>
        <authorList>
            <person name="Lian D.C."/>
            <person name="Zhao X.W."/>
            <person name="Wei L."/>
        </authorList>
    </citation>
    <scope>NUCLEOTIDE SEQUENCE [LARGE SCALE GENOMIC DNA]</scope>
    <source>
        <tissue evidence="6">Nenye</tissue>
    </source>
</reference>
<dbReference type="GO" id="GO:0031542">
    <property type="term" value="P:positive regulation of anthocyanin biosynthetic process"/>
    <property type="evidence" value="ECO:0007669"/>
    <property type="project" value="UniProtKB-ARBA"/>
</dbReference>
<dbReference type="InterPro" id="IPR002213">
    <property type="entry name" value="UDP_glucos_trans"/>
</dbReference>
<organism evidence="6 7">
    <name type="scientific">Cinchona calisaya</name>
    <dbReference type="NCBI Taxonomy" id="153742"/>
    <lineage>
        <taxon>Eukaryota</taxon>
        <taxon>Viridiplantae</taxon>
        <taxon>Streptophyta</taxon>
        <taxon>Embryophyta</taxon>
        <taxon>Tracheophyta</taxon>
        <taxon>Spermatophyta</taxon>
        <taxon>Magnoliopsida</taxon>
        <taxon>eudicotyledons</taxon>
        <taxon>Gunneridae</taxon>
        <taxon>Pentapetalae</taxon>
        <taxon>asterids</taxon>
        <taxon>lamiids</taxon>
        <taxon>Gentianales</taxon>
        <taxon>Rubiaceae</taxon>
        <taxon>Cinchonoideae</taxon>
        <taxon>Cinchoneae</taxon>
        <taxon>Cinchona</taxon>
    </lineage>
</organism>
<accession>A0ABD3AW30</accession>
<keyword evidence="3 4" id="KW-0808">Transferase</keyword>
<dbReference type="Gene3D" id="3.40.50.2000">
    <property type="entry name" value="Glycogen Phosphorylase B"/>
    <property type="match status" value="2"/>
</dbReference>
<gene>
    <name evidence="6" type="ORF">ACH5RR_003801</name>
</gene>
<dbReference type="Proteomes" id="UP001630127">
    <property type="component" value="Unassembled WGS sequence"/>
</dbReference>
<evidence type="ECO:0000256" key="5">
    <source>
        <dbReference type="RuleBase" id="RU362057"/>
    </source>
</evidence>
<dbReference type="InterPro" id="IPR035595">
    <property type="entry name" value="UDP_glycos_trans_CS"/>
</dbReference>
<evidence type="ECO:0000313" key="7">
    <source>
        <dbReference type="Proteomes" id="UP001630127"/>
    </source>
</evidence>
<evidence type="ECO:0000256" key="2">
    <source>
        <dbReference type="ARBA" id="ARBA00022676"/>
    </source>
</evidence>
<name>A0ABD3AW30_9GENT</name>
<dbReference type="PANTHER" id="PTHR11926">
    <property type="entry name" value="GLUCOSYL/GLUCURONOSYL TRANSFERASES"/>
    <property type="match status" value="1"/>
</dbReference>